<proteinExistence type="predicted"/>
<feature type="region of interest" description="Disordered" evidence="1">
    <location>
        <begin position="1"/>
        <end position="73"/>
    </location>
</feature>
<reference evidence="2 3" key="1">
    <citation type="submission" date="2018-01" db="EMBL/GenBank/DDBJ databases">
        <title>Complete and assembled Genome of Pantoea calida DSM22759T.</title>
        <authorList>
            <person name="Stevens M.J.A."/>
            <person name="Zurfluh K."/>
            <person name="Stephan R."/>
        </authorList>
    </citation>
    <scope>NUCLEOTIDE SEQUENCE [LARGE SCALE GENOMIC DNA]</scope>
    <source>
        <strain evidence="2 3">DSM 22759</strain>
    </source>
</reference>
<evidence type="ECO:0000313" key="3">
    <source>
        <dbReference type="Proteomes" id="UP000237673"/>
    </source>
</evidence>
<gene>
    <name evidence="2" type="ORF">C2E16_11635</name>
</gene>
<evidence type="ECO:0000313" key="2">
    <source>
        <dbReference type="EMBL" id="AUY25492.1"/>
    </source>
</evidence>
<protein>
    <recommendedName>
        <fullName evidence="4">Hypervirulence associated protein TUDOR domain-containing protein</fullName>
    </recommendedName>
</protein>
<evidence type="ECO:0000256" key="1">
    <source>
        <dbReference type="SAM" id="MobiDB-lite"/>
    </source>
</evidence>
<name>A0ABM6S198_9GAMM</name>
<keyword evidence="3" id="KW-1185">Reference proteome</keyword>
<feature type="compositionally biased region" description="Basic and acidic residues" evidence="1">
    <location>
        <begin position="38"/>
        <end position="50"/>
    </location>
</feature>
<dbReference type="EMBL" id="CP026378">
    <property type="protein sequence ID" value="AUY25492.1"/>
    <property type="molecule type" value="Genomic_DNA"/>
</dbReference>
<accession>A0ABM6S198</accession>
<evidence type="ECO:0008006" key="4">
    <source>
        <dbReference type="Google" id="ProtNLM"/>
    </source>
</evidence>
<dbReference type="RefSeq" id="WP_084970168.1">
    <property type="nucleotide sequence ID" value="NZ_CP026378.1"/>
</dbReference>
<dbReference type="Proteomes" id="UP000237673">
    <property type="component" value="Chromosome"/>
</dbReference>
<organism evidence="2 3">
    <name type="scientific">Mixta calida</name>
    <dbReference type="NCBI Taxonomy" id="665913"/>
    <lineage>
        <taxon>Bacteria</taxon>
        <taxon>Pseudomonadati</taxon>
        <taxon>Pseudomonadota</taxon>
        <taxon>Gammaproteobacteria</taxon>
        <taxon>Enterobacterales</taxon>
        <taxon>Erwiniaceae</taxon>
        <taxon>Mixta</taxon>
    </lineage>
</organism>
<sequence length="73" mass="7636">MTVAKDNYIDPNSKARWGFGSDGKQVTVGPETVGETGGVDHARNEPKDEGAVNNGGGENSEAKKATRSTKTSK</sequence>